<dbReference type="OrthoDB" id="2190654at2759"/>
<dbReference type="Proteomes" id="UP000002872">
    <property type="component" value="Unassembled WGS sequence"/>
</dbReference>
<keyword evidence="9" id="KW-1185">Reference proteome</keyword>
<comment type="subcellular location">
    <subcellularLocation>
        <location evidence="1">Membrane</location>
    </subcellularLocation>
</comment>
<dbReference type="PROSITE" id="PS51469">
    <property type="entry name" value="SUN"/>
    <property type="match status" value="1"/>
</dbReference>
<dbReference type="PANTHER" id="PTHR12911:SF8">
    <property type="entry name" value="KLAROID PROTEIN-RELATED"/>
    <property type="match status" value="1"/>
</dbReference>
<dbReference type="Gene3D" id="2.60.120.260">
    <property type="entry name" value="Galactose-binding domain-like"/>
    <property type="match status" value="1"/>
</dbReference>
<dbReference type="GO" id="GO:0043495">
    <property type="term" value="F:protein-membrane adaptor activity"/>
    <property type="evidence" value="ECO:0007669"/>
    <property type="project" value="TreeGrafter"/>
</dbReference>
<evidence type="ECO:0000259" key="7">
    <source>
        <dbReference type="PROSITE" id="PS51469"/>
    </source>
</evidence>
<name>I3EK20_NEMP3</name>
<dbReference type="OMA" id="CETNIKT"/>
<dbReference type="GO" id="GO:0005635">
    <property type="term" value="C:nuclear envelope"/>
    <property type="evidence" value="ECO:0007669"/>
    <property type="project" value="TreeGrafter"/>
</dbReference>
<dbReference type="Pfam" id="PF07738">
    <property type="entry name" value="Sad1_UNC"/>
    <property type="match status" value="1"/>
</dbReference>
<evidence type="ECO:0000256" key="3">
    <source>
        <dbReference type="ARBA" id="ARBA00022989"/>
    </source>
</evidence>
<dbReference type="STRING" id="935791.I3EK20"/>
<feature type="domain" description="SUN" evidence="7">
    <location>
        <begin position="109"/>
        <end position="279"/>
    </location>
</feature>
<evidence type="ECO:0000313" key="8">
    <source>
        <dbReference type="EMBL" id="EIJ89567.1"/>
    </source>
</evidence>
<evidence type="ECO:0000256" key="1">
    <source>
        <dbReference type="ARBA" id="ARBA00004370"/>
    </source>
</evidence>
<dbReference type="InParanoid" id="I3EK20"/>
<dbReference type="EMBL" id="GL870876">
    <property type="protein sequence ID" value="EIJ89567.1"/>
    <property type="molecule type" value="Genomic_DNA"/>
</dbReference>
<evidence type="ECO:0000256" key="6">
    <source>
        <dbReference type="SAM" id="Phobius"/>
    </source>
</evidence>
<dbReference type="PANTHER" id="PTHR12911">
    <property type="entry name" value="SAD1/UNC-84-LIKE PROTEIN-RELATED"/>
    <property type="match status" value="1"/>
</dbReference>
<keyword evidence="2 6" id="KW-0812">Transmembrane</keyword>
<feature type="transmembrane region" description="Helical" evidence="6">
    <location>
        <begin position="72"/>
        <end position="92"/>
    </location>
</feature>
<keyword evidence="4 6" id="KW-0472">Membrane</keyword>
<evidence type="ECO:0000313" key="9">
    <source>
        <dbReference type="Proteomes" id="UP000002872"/>
    </source>
</evidence>
<dbReference type="InterPro" id="IPR045119">
    <property type="entry name" value="SUN1-5"/>
</dbReference>
<accession>I3EK20</accession>
<sequence>MENRRPIRIQKKEEIFRIKETAQPVDNSAAAGSTNSINTNKEEDSDETTASDALSTEEEDEVAAKKQKTPHLLKYATFYWSAIMCIIIGYLFHCVNHKCETNIKTMAQANHILTEKINQLESLLHSKHREIDVADYLEGARIIHDLTTDSFVKKGWLNSVKGLGAEVAIDRVCTKYHCYSFKGSEGKLAIAFKNEKVIRKIGIIHPSYDNKSSAMKSFFVDCIVNNNHVCMGEFEYEVPGDAFQQFLIPPTKCTGIVFRIKSNHGKKEYTCIYKVYAFE</sequence>
<evidence type="ECO:0000256" key="2">
    <source>
        <dbReference type="ARBA" id="ARBA00022692"/>
    </source>
</evidence>
<keyword evidence="3 6" id="KW-1133">Transmembrane helix</keyword>
<evidence type="ECO:0000256" key="4">
    <source>
        <dbReference type="ARBA" id="ARBA00023136"/>
    </source>
</evidence>
<feature type="region of interest" description="Disordered" evidence="5">
    <location>
        <begin position="19"/>
        <end position="62"/>
    </location>
</feature>
<dbReference type="AlphaFoldDB" id="I3EK20"/>
<feature type="compositionally biased region" description="Polar residues" evidence="5">
    <location>
        <begin position="24"/>
        <end position="39"/>
    </location>
</feature>
<protein>
    <recommendedName>
        <fullName evidence="7">SUN domain-containing protein</fullName>
    </recommendedName>
</protein>
<proteinExistence type="predicted"/>
<dbReference type="VEuPathDB" id="MicrosporidiaDB:NEQG_00337"/>
<organism evidence="8 9">
    <name type="scientific">Nematocida parisii (strain ERTm3)</name>
    <name type="common">Nematode killer fungus</name>
    <dbReference type="NCBI Taxonomy" id="935791"/>
    <lineage>
        <taxon>Eukaryota</taxon>
        <taxon>Fungi</taxon>
        <taxon>Fungi incertae sedis</taxon>
        <taxon>Microsporidia</taxon>
        <taxon>Nematocida</taxon>
    </lineage>
</organism>
<dbReference type="InterPro" id="IPR012919">
    <property type="entry name" value="SUN_dom"/>
</dbReference>
<dbReference type="GO" id="GO:0016020">
    <property type="term" value="C:membrane"/>
    <property type="evidence" value="ECO:0007669"/>
    <property type="project" value="UniProtKB-SubCell"/>
</dbReference>
<reference evidence="8" key="1">
    <citation type="submission" date="2011-01" db="EMBL/GenBank/DDBJ databases">
        <title>The Genome Sequence of Nematocida parisii strain ERTm3.</title>
        <authorList>
            <consortium name="The Broad Institute Genome Sequencing Platform"/>
            <consortium name="The Broad Institute Genome Sequencing Center for Infectious Disease"/>
            <person name="Cuomo C."/>
            <person name="Troemel E."/>
            <person name="Young S.K."/>
            <person name="Zeng Q."/>
            <person name="Gargeya S."/>
            <person name="Fitzgerald M."/>
            <person name="Haas B."/>
            <person name="Abouelleil A."/>
            <person name="Alvarado L."/>
            <person name="Arachchi H.M."/>
            <person name="Berlin A."/>
            <person name="Chapman S.B."/>
            <person name="Gearin G."/>
            <person name="Goldberg J."/>
            <person name="Griggs A."/>
            <person name="Gujja S."/>
            <person name="Hansen M."/>
            <person name="Heiman D."/>
            <person name="Howarth C."/>
            <person name="Larimer J."/>
            <person name="Lui A."/>
            <person name="MacDonald P.J.P."/>
            <person name="McCowen C."/>
            <person name="Montmayeur A."/>
            <person name="Murphy C."/>
            <person name="Neiman D."/>
            <person name="Pearson M."/>
            <person name="Priest M."/>
            <person name="Roberts A."/>
            <person name="Saif S."/>
            <person name="Shea T."/>
            <person name="Sisk P."/>
            <person name="Stolte C."/>
            <person name="Sykes S."/>
            <person name="Wortman J."/>
            <person name="Nusbaum C."/>
            <person name="Birren B."/>
        </authorList>
    </citation>
    <scope>NUCLEOTIDE SEQUENCE</scope>
    <source>
        <strain evidence="8">ERTm3</strain>
    </source>
</reference>
<gene>
    <name evidence="8" type="ORF">NEQG_00337</name>
</gene>
<feature type="compositionally biased region" description="Acidic residues" evidence="5">
    <location>
        <begin position="43"/>
        <end position="61"/>
    </location>
</feature>
<evidence type="ECO:0000256" key="5">
    <source>
        <dbReference type="SAM" id="MobiDB-lite"/>
    </source>
</evidence>
<dbReference type="HOGENOM" id="CLU_997799_0_0_1"/>